<accession>A0A563VJH7</accession>
<protein>
    <submittedName>
        <fullName evidence="1">Uncharacterized protein</fullName>
    </submittedName>
</protein>
<evidence type="ECO:0000313" key="1">
    <source>
        <dbReference type="EMBL" id="VEP11610.1"/>
    </source>
</evidence>
<keyword evidence="2" id="KW-1185">Reference proteome</keyword>
<evidence type="ECO:0000313" key="2">
    <source>
        <dbReference type="Proteomes" id="UP000320055"/>
    </source>
</evidence>
<gene>
    <name evidence="1" type="ORF">H1P_110060</name>
</gene>
<proteinExistence type="predicted"/>
<name>A0A563VJH7_9CYAN</name>
<organism evidence="1 2">
    <name type="scientific">Hyella patelloides LEGE 07179</name>
    <dbReference type="NCBI Taxonomy" id="945734"/>
    <lineage>
        <taxon>Bacteria</taxon>
        <taxon>Bacillati</taxon>
        <taxon>Cyanobacteriota</taxon>
        <taxon>Cyanophyceae</taxon>
        <taxon>Pleurocapsales</taxon>
        <taxon>Hyellaceae</taxon>
        <taxon>Hyella</taxon>
    </lineage>
</organism>
<dbReference type="AlphaFoldDB" id="A0A563VJH7"/>
<dbReference type="Proteomes" id="UP000320055">
    <property type="component" value="Unassembled WGS sequence"/>
</dbReference>
<dbReference type="EMBL" id="CAACVJ010000013">
    <property type="protein sequence ID" value="VEP11610.1"/>
    <property type="molecule type" value="Genomic_DNA"/>
</dbReference>
<reference evidence="1 2" key="1">
    <citation type="submission" date="2019-01" db="EMBL/GenBank/DDBJ databases">
        <authorList>
            <person name="Brito A."/>
        </authorList>
    </citation>
    <scope>NUCLEOTIDE SEQUENCE [LARGE SCALE GENOMIC DNA]</scope>
    <source>
        <strain evidence="1">1</strain>
    </source>
</reference>
<sequence>MNTAMSKTNFINCEANLYSWQLNTLQTPYQQYNSSSLCCYRRYQLIQNFILG</sequence>